<evidence type="ECO:0000256" key="4">
    <source>
        <dbReference type="ARBA" id="ARBA00022723"/>
    </source>
</evidence>
<evidence type="ECO:0000256" key="6">
    <source>
        <dbReference type="ARBA" id="ARBA00022786"/>
    </source>
</evidence>
<organism evidence="10 11">
    <name type="scientific">Arabidopsis arenosa</name>
    <name type="common">Sand rock-cress</name>
    <name type="synonym">Cardaminopsis arenosa</name>
    <dbReference type="NCBI Taxonomy" id="38785"/>
    <lineage>
        <taxon>Eukaryota</taxon>
        <taxon>Viridiplantae</taxon>
        <taxon>Streptophyta</taxon>
        <taxon>Embryophyta</taxon>
        <taxon>Tracheophyta</taxon>
        <taxon>Spermatophyta</taxon>
        <taxon>Magnoliopsida</taxon>
        <taxon>eudicotyledons</taxon>
        <taxon>Gunneridae</taxon>
        <taxon>Pentapetalae</taxon>
        <taxon>rosids</taxon>
        <taxon>malvids</taxon>
        <taxon>Brassicales</taxon>
        <taxon>Brassicaceae</taxon>
        <taxon>Camelineae</taxon>
        <taxon>Arabidopsis</taxon>
    </lineage>
</organism>
<comment type="function">
    <text evidence="9">Multi domain E3 ubiquitin ligase that also plays a role in DNA methylation and histone modifications.</text>
</comment>
<evidence type="ECO:0000256" key="8">
    <source>
        <dbReference type="ARBA" id="ARBA00022853"/>
    </source>
</evidence>
<comment type="catalytic activity">
    <reaction evidence="1 9">
        <text>S-ubiquitinyl-[E2 ubiquitin-conjugating enzyme]-L-cysteine + [acceptor protein]-L-lysine = [E2 ubiquitin-conjugating enzyme]-L-cysteine + N(6)-ubiquitinyl-[acceptor protein]-L-lysine.</text>
        <dbReference type="EC" id="2.3.2.27"/>
    </reaction>
</comment>
<keyword evidence="4 9" id="KW-0479">Metal-binding</keyword>
<dbReference type="SUPFAM" id="SSF57850">
    <property type="entry name" value="RING/U-box"/>
    <property type="match status" value="1"/>
</dbReference>
<evidence type="ECO:0000256" key="9">
    <source>
        <dbReference type="RuleBase" id="RU369101"/>
    </source>
</evidence>
<comment type="domain">
    <text evidence="9">The RING fingers are required for ubiquitin ligase activity.</text>
</comment>
<keyword evidence="5 9" id="KW-0863">Zinc-finger</keyword>
<accession>A0A8S1ZUX0</accession>
<comment type="domain">
    <text evidence="9">The YDG domain mediates the interaction with histone H3.</text>
</comment>
<dbReference type="GO" id="GO:0005634">
    <property type="term" value="C:nucleus"/>
    <property type="evidence" value="ECO:0007669"/>
    <property type="project" value="UniProtKB-SubCell"/>
</dbReference>
<gene>
    <name evidence="10" type="ORF">AARE701A_LOCUS3918</name>
</gene>
<evidence type="ECO:0000313" key="10">
    <source>
        <dbReference type="EMBL" id="CAE5960485.1"/>
    </source>
</evidence>
<protein>
    <recommendedName>
        <fullName evidence="9">E3 ubiquitin-protein ligase ORTHRUS</fullName>
        <ecNumber evidence="9">2.3.2.27</ecNumber>
    </recommendedName>
    <alternativeName>
        <fullName evidence="9">Protein VARIANT IN METHYLATION</fullName>
    </alternativeName>
    <alternativeName>
        <fullName evidence="9">RING-type E3 ubiquitin transferase ORTHRUS</fullName>
    </alternativeName>
</protein>
<dbReference type="GO" id="GO:0044027">
    <property type="term" value="P:negative regulation of gene expression via chromosomal CpG island methylation"/>
    <property type="evidence" value="ECO:0007669"/>
    <property type="project" value="TreeGrafter"/>
</dbReference>
<keyword evidence="9" id="KW-0539">Nucleus</keyword>
<dbReference type="InterPro" id="IPR045134">
    <property type="entry name" value="UHRF1/2-like"/>
</dbReference>
<evidence type="ECO:0000256" key="1">
    <source>
        <dbReference type="ARBA" id="ARBA00000900"/>
    </source>
</evidence>
<dbReference type="InterPro" id="IPR036987">
    <property type="entry name" value="SRA-YDG_sf"/>
</dbReference>
<dbReference type="Gene3D" id="2.30.280.10">
    <property type="entry name" value="SRA-YDG"/>
    <property type="match status" value="1"/>
</dbReference>
<name>A0A8S1ZUX0_ARAAE</name>
<dbReference type="GO" id="GO:0061630">
    <property type="term" value="F:ubiquitin protein ligase activity"/>
    <property type="evidence" value="ECO:0007669"/>
    <property type="project" value="UniProtKB-UniRule"/>
</dbReference>
<keyword evidence="7 9" id="KW-0862">Zinc</keyword>
<keyword evidence="8" id="KW-0156">Chromatin regulator</keyword>
<dbReference type="InterPro" id="IPR013083">
    <property type="entry name" value="Znf_RING/FYVE/PHD"/>
</dbReference>
<reference evidence="10" key="1">
    <citation type="submission" date="2021-01" db="EMBL/GenBank/DDBJ databases">
        <authorList>
            <person name="Bezrukov I."/>
        </authorList>
    </citation>
    <scope>NUCLEOTIDE SEQUENCE</scope>
</reference>
<dbReference type="GO" id="GO:0042393">
    <property type="term" value="F:histone binding"/>
    <property type="evidence" value="ECO:0007669"/>
    <property type="project" value="UniProtKB-UniRule"/>
</dbReference>
<dbReference type="Gene3D" id="3.30.40.10">
    <property type="entry name" value="Zinc/RING finger domain, C3HC4 (zinc finger)"/>
    <property type="match status" value="1"/>
</dbReference>
<dbReference type="GO" id="GO:0016567">
    <property type="term" value="P:protein ubiquitination"/>
    <property type="evidence" value="ECO:0007669"/>
    <property type="project" value="UniProtKB-UniRule"/>
</dbReference>
<keyword evidence="11" id="KW-1185">Reference proteome</keyword>
<evidence type="ECO:0000256" key="2">
    <source>
        <dbReference type="ARBA" id="ARBA00004906"/>
    </source>
</evidence>
<keyword evidence="3 9" id="KW-0808">Transferase</keyword>
<keyword evidence="6 9" id="KW-0833">Ubl conjugation pathway</keyword>
<dbReference type="GO" id="GO:0008270">
    <property type="term" value="F:zinc ion binding"/>
    <property type="evidence" value="ECO:0007669"/>
    <property type="project" value="UniProtKB-KW"/>
</dbReference>
<dbReference type="PANTHER" id="PTHR14140">
    <property type="entry name" value="E3 UBIQUITIN-PROTEIN LIGASE UHRF-RELATED"/>
    <property type="match status" value="1"/>
</dbReference>
<sequence>MTRDTQFPWDPEGVCMRFKSKPPPEESRTCGTCVTPRHVPCLSVPPETLASTLQLLCPDCSGESDPLPVSRVAAGYGAVCSDLVAAIHAIEADGTTPCWHNACLICFLKWMGQRNRSCGTCRSVVPKSMASNPYINFSNVSAIRIARVSRLMRVLQKLFTSSAMKTWGLTSHLCLELVDMLVMELVVLSGGYEDDEDHGEWFQYAGRLVSPSQQNIFGSEATKVPQDSEKCNAAKRVKCKSKNTNDVVMEE</sequence>
<comment type="pathway">
    <text evidence="2 9">Protein modification; protein ubiquitination.</text>
</comment>
<evidence type="ECO:0000256" key="3">
    <source>
        <dbReference type="ARBA" id="ARBA00022679"/>
    </source>
</evidence>
<evidence type="ECO:0000256" key="5">
    <source>
        <dbReference type="ARBA" id="ARBA00022771"/>
    </source>
</evidence>
<comment type="subcellular location">
    <subcellularLocation>
        <location evidence="9">Nucleus</location>
    </subcellularLocation>
</comment>
<proteinExistence type="predicted"/>
<dbReference type="AlphaFoldDB" id="A0A8S1ZUX0"/>
<evidence type="ECO:0000256" key="7">
    <source>
        <dbReference type="ARBA" id="ARBA00022833"/>
    </source>
</evidence>
<dbReference type="EMBL" id="LR999451">
    <property type="protein sequence ID" value="CAE5960485.1"/>
    <property type="molecule type" value="Genomic_DNA"/>
</dbReference>
<dbReference type="PANTHER" id="PTHR14140:SF46">
    <property type="entry name" value="E3 UBIQUITIN-PROTEIN LIGASE ORTHRUS 1-RELATED"/>
    <property type="match status" value="1"/>
</dbReference>
<dbReference type="GO" id="GO:0003677">
    <property type="term" value="F:DNA binding"/>
    <property type="evidence" value="ECO:0007669"/>
    <property type="project" value="UniProtKB-KW"/>
</dbReference>
<dbReference type="Proteomes" id="UP000682877">
    <property type="component" value="Chromosome 1"/>
</dbReference>
<dbReference type="EC" id="2.3.2.27" evidence="9"/>
<evidence type="ECO:0000313" key="11">
    <source>
        <dbReference type="Proteomes" id="UP000682877"/>
    </source>
</evidence>
<keyword evidence="9" id="KW-0238">DNA-binding</keyword>